<sequence>MILLEGWVETALGSSMLLAIPVAVLAGLVSFASPCVLPLLPGYLSYASGLGASEIADGTAKRRLLLMGTLGFILGFSVVFVLTGALIGGIGGALLTNSRAITVVLGVVITLLGAAFAGFLPMPRMWTPNVTPRMGVWASPLLGMVFGLGWTPCIGPALSVVLTMALNEGSASRGGILAFFYALGLGVPFIAFALAFTALAPRLAWLKRNQRLVQRIGGIAMMLVGLAMVTGLWDMLMVVLRQWAASFGTIL</sequence>
<feature type="transmembrane region" description="Helical" evidence="6">
    <location>
        <begin position="20"/>
        <end position="44"/>
    </location>
</feature>
<keyword evidence="9" id="KW-1185">Reference proteome</keyword>
<evidence type="ECO:0000313" key="8">
    <source>
        <dbReference type="EMBL" id="GAA4891152.1"/>
    </source>
</evidence>
<evidence type="ECO:0000259" key="7">
    <source>
        <dbReference type="Pfam" id="PF02683"/>
    </source>
</evidence>
<dbReference type="InterPro" id="IPR051790">
    <property type="entry name" value="Cytochrome_c-biogenesis_DsbD"/>
</dbReference>
<name>A0ABP9F0J8_9ACTN</name>
<comment type="subcellular location">
    <subcellularLocation>
        <location evidence="1">Membrane</location>
        <topology evidence="1">Multi-pass membrane protein</topology>
    </subcellularLocation>
</comment>
<dbReference type="PANTHER" id="PTHR31272">
    <property type="entry name" value="CYTOCHROME C-TYPE BIOGENESIS PROTEIN HI_1454-RELATED"/>
    <property type="match status" value="1"/>
</dbReference>
<protein>
    <submittedName>
        <fullName evidence="8">Cytochrome c biogenesis protein CcdA</fullName>
    </submittedName>
</protein>
<evidence type="ECO:0000256" key="6">
    <source>
        <dbReference type="SAM" id="Phobius"/>
    </source>
</evidence>
<feature type="transmembrane region" description="Helical" evidence="6">
    <location>
        <begin position="178"/>
        <end position="200"/>
    </location>
</feature>
<dbReference type="InterPro" id="IPR003834">
    <property type="entry name" value="Cyt_c_assmbl_TM_dom"/>
</dbReference>
<accession>A0ABP9F0J8</accession>
<feature type="domain" description="Cytochrome C biogenesis protein transmembrane" evidence="7">
    <location>
        <begin position="17"/>
        <end position="230"/>
    </location>
</feature>
<feature type="transmembrane region" description="Helical" evidence="6">
    <location>
        <begin position="100"/>
        <end position="120"/>
    </location>
</feature>
<comment type="similarity">
    <text evidence="2">Belongs to the DsbD family.</text>
</comment>
<keyword evidence="4 6" id="KW-1133">Transmembrane helix</keyword>
<feature type="transmembrane region" description="Helical" evidence="6">
    <location>
        <begin position="141"/>
        <end position="166"/>
    </location>
</feature>
<dbReference type="EMBL" id="BAABLV010000008">
    <property type="protein sequence ID" value="GAA4891152.1"/>
    <property type="molecule type" value="Genomic_DNA"/>
</dbReference>
<comment type="caution">
    <text evidence="8">The sequence shown here is derived from an EMBL/GenBank/DDBJ whole genome shotgun (WGS) entry which is preliminary data.</text>
</comment>
<evidence type="ECO:0000313" key="9">
    <source>
        <dbReference type="Proteomes" id="UP001501521"/>
    </source>
</evidence>
<dbReference type="Pfam" id="PF02683">
    <property type="entry name" value="DsbD_TM"/>
    <property type="match status" value="1"/>
</dbReference>
<keyword evidence="5 6" id="KW-0472">Membrane</keyword>
<evidence type="ECO:0000256" key="1">
    <source>
        <dbReference type="ARBA" id="ARBA00004141"/>
    </source>
</evidence>
<keyword evidence="3 6" id="KW-0812">Transmembrane</keyword>
<evidence type="ECO:0000256" key="3">
    <source>
        <dbReference type="ARBA" id="ARBA00022692"/>
    </source>
</evidence>
<feature type="transmembrane region" description="Helical" evidence="6">
    <location>
        <begin position="212"/>
        <end position="233"/>
    </location>
</feature>
<feature type="transmembrane region" description="Helical" evidence="6">
    <location>
        <begin position="64"/>
        <end position="94"/>
    </location>
</feature>
<dbReference type="Proteomes" id="UP001501521">
    <property type="component" value="Unassembled WGS sequence"/>
</dbReference>
<evidence type="ECO:0000256" key="5">
    <source>
        <dbReference type="ARBA" id="ARBA00023136"/>
    </source>
</evidence>
<evidence type="ECO:0000256" key="4">
    <source>
        <dbReference type="ARBA" id="ARBA00022989"/>
    </source>
</evidence>
<organism evidence="8 9">
    <name type="scientific">Tessaracoccus lubricantis</name>
    <dbReference type="NCBI Taxonomy" id="545543"/>
    <lineage>
        <taxon>Bacteria</taxon>
        <taxon>Bacillati</taxon>
        <taxon>Actinomycetota</taxon>
        <taxon>Actinomycetes</taxon>
        <taxon>Propionibacteriales</taxon>
        <taxon>Propionibacteriaceae</taxon>
        <taxon>Tessaracoccus</taxon>
    </lineage>
</organism>
<reference evidence="9" key="1">
    <citation type="journal article" date="2019" name="Int. J. Syst. Evol. Microbiol.">
        <title>The Global Catalogue of Microorganisms (GCM) 10K type strain sequencing project: providing services to taxonomists for standard genome sequencing and annotation.</title>
        <authorList>
            <consortium name="The Broad Institute Genomics Platform"/>
            <consortium name="The Broad Institute Genome Sequencing Center for Infectious Disease"/>
            <person name="Wu L."/>
            <person name="Ma J."/>
        </authorList>
    </citation>
    <scope>NUCLEOTIDE SEQUENCE [LARGE SCALE GENOMIC DNA]</scope>
    <source>
        <strain evidence="9">JCM 19125</strain>
    </source>
</reference>
<dbReference type="PANTHER" id="PTHR31272:SF4">
    <property type="entry name" value="CYTOCHROME C-TYPE BIOGENESIS PROTEIN HI_1454-RELATED"/>
    <property type="match status" value="1"/>
</dbReference>
<gene>
    <name evidence="8" type="ORF">GCM10025789_04840</name>
</gene>
<proteinExistence type="inferred from homology"/>
<evidence type="ECO:0000256" key="2">
    <source>
        <dbReference type="ARBA" id="ARBA00006143"/>
    </source>
</evidence>